<keyword evidence="1" id="KW-1133">Transmembrane helix</keyword>
<reference evidence="2" key="1">
    <citation type="submission" date="2019-04" db="EMBL/GenBank/DDBJ databases">
        <title>Sequencing of skin fungus with MAO and IRED activity.</title>
        <authorList>
            <person name="Marsaioli A.J."/>
            <person name="Bonatto J.M.C."/>
            <person name="Reis Junior O."/>
        </authorList>
    </citation>
    <scope>NUCLEOTIDE SEQUENCE</scope>
    <source>
        <strain evidence="2">30M1</strain>
    </source>
</reference>
<evidence type="ECO:0000313" key="2">
    <source>
        <dbReference type="EMBL" id="KAF3005175.1"/>
    </source>
</evidence>
<organism evidence="2 3">
    <name type="scientific">Curvularia kusanoi</name>
    <name type="common">Cochliobolus kusanoi</name>
    <dbReference type="NCBI Taxonomy" id="90978"/>
    <lineage>
        <taxon>Eukaryota</taxon>
        <taxon>Fungi</taxon>
        <taxon>Dikarya</taxon>
        <taxon>Ascomycota</taxon>
        <taxon>Pezizomycotina</taxon>
        <taxon>Dothideomycetes</taxon>
        <taxon>Pleosporomycetidae</taxon>
        <taxon>Pleosporales</taxon>
        <taxon>Pleosporineae</taxon>
        <taxon>Pleosporaceae</taxon>
        <taxon>Curvularia</taxon>
    </lineage>
</organism>
<sequence>MFSSIISAAARHVPILVLTLVFFRLIPSLYSWLTKPSPPGPWKLSYEDVLEARAILGSLKLPTELALQVLDHAEYWPSLTFSSPQNPHGSSIKAAATHTATSAATLCLAADILTPEFYPALESVISHGETPRVKAIEFSIVSRDQGWTSEPTRGTFSTSSWLEVSLLRGWRPDARSPAGSNAQRVGVDTSLPPSCWLPSVFESPKAFQTHIVSNGWRLIERPEEAEQGPQGGEAI</sequence>
<dbReference type="OrthoDB" id="66095at2759"/>
<keyword evidence="3" id="KW-1185">Reference proteome</keyword>
<comment type="caution">
    <text evidence="2">The sequence shown here is derived from an EMBL/GenBank/DDBJ whole genome shotgun (WGS) entry which is preliminary data.</text>
</comment>
<protein>
    <submittedName>
        <fullName evidence="2">Uncharacterized protein</fullName>
    </submittedName>
</protein>
<dbReference type="AlphaFoldDB" id="A0A9P4WDC9"/>
<evidence type="ECO:0000313" key="3">
    <source>
        <dbReference type="Proteomes" id="UP000801428"/>
    </source>
</evidence>
<keyword evidence="1" id="KW-0812">Transmembrane</keyword>
<dbReference type="Proteomes" id="UP000801428">
    <property type="component" value="Unassembled WGS sequence"/>
</dbReference>
<name>A0A9P4WDC9_CURKU</name>
<dbReference type="EMBL" id="SWKU01000007">
    <property type="protein sequence ID" value="KAF3005175.1"/>
    <property type="molecule type" value="Genomic_DNA"/>
</dbReference>
<proteinExistence type="predicted"/>
<accession>A0A9P4WDC9</accession>
<feature type="transmembrane region" description="Helical" evidence="1">
    <location>
        <begin position="12"/>
        <end position="33"/>
    </location>
</feature>
<gene>
    <name evidence="2" type="ORF">E8E13_010653</name>
</gene>
<keyword evidence="1" id="KW-0472">Membrane</keyword>
<evidence type="ECO:0000256" key="1">
    <source>
        <dbReference type="SAM" id="Phobius"/>
    </source>
</evidence>